<dbReference type="AlphaFoldDB" id="A0A4U6X9T5"/>
<keyword evidence="3" id="KW-1185">Reference proteome</keyword>
<reference evidence="2 3" key="1">
    <citation type="journal article" date="2019" name="PLoS ONE">
        <title>Comparative genome analysis indicates high evolutionary potential of pathogenicity genes in Colletotrichum tanaceti.</title>
        <authorList>
            <person name="Lelwala R.V."/>
            <person name="Korhonen P.K."/>
            <person name="Young N.D."/>
            <person name="Scott J.B."/>
            <person name="Ades P.A."/>
            <person name="Gasser R.B."/>
            <person name="Taylor P.W.J."/>
        </authorList>
    </citation>
    <scope>NUCLEOTIDE SEQUENCE [LARGE SCALE GENOMIC DNA]</scope>
    <source>
        <strain evidence="2">BRIP57314</strain>
    </source>
</reference>
<dbReference type="EMBL" id="PJEX01000278">
    <property type="protein sequence ID" value="TKW51839.1"/>
    <property type="molecule type" value="Genomic_DNA"/>
</dbReference>
<sequence length="519" mass="54136">MAPPSDGLPSLLRDSKLSTILSTLVLGRATLTTSAVRSVSDGRGSVESSRLGNGCWWWPASPSLGGGRWTSRLPRTGDPSPGDSGIVVVVVVVVVHDELPALTLTLALALALIPVIVLLHHQRPLLEVHVQPVHLVHLVLVRVDEDDLLLPLDLGVDDAQPLLGHGEHDLHEPLLDGLLNVPLVERPLVDVPVVPALLPAQQLGAADPRQPNQPRLVVRADLVQRQPPRALVAVARVGRLVVVDVVVDAAAKDSPEAAQPPERPPRRLVLAGAAGHVGGVVVSLVVVVVDVVNVSSVVAAAAAAVVRAVVVVSYGPRSALEQQRGALGLEGYVWPLLLDEDEVPSRLSAPAAAPAAPAAPVTIVKPRVLLGPGLAVCRVDAWRVGTLMALRADSETLLVVRSSSAMERAERAERIDSRRVGDTRLLRRDGMRASSASAASTSDCQSCTSGSRLSKASGLGVVELRLPGFSTGTEPVGVMNGSAAYPGVVGVEGSWLFLCCCCREPRALLPCSGSSSSAS</sequence>
<protein>
    <submittedName>
        <fullName evidence="2">Uncharacterized protein</fullName>
    </submittedName>
</protein>
<accession>A0A4U6X9T5</accession>
<feature type="compositionally biased region" description="Low complexity" evidence="1">
    <location>
        <begin position="433"/>
        <end position="449"/>
    </location>
</feature>
<dbReference type="Proteomes" id="UP000310108">
    <property type="component" value="Unassembled WGS sequence"/>
</dbReference>
<evidence type="ECO:0000256" key="1">
    <source>
        <dbReference type="SAM" id="MobiDB-lite"/>
    </source>
</evidence>
<proteinExistence type="predicted"/>
<name>A0A4U6X9T5_9PEZI</name>
<comment type="caution">
    <text evidence="2">The sequence shown here is derived from an EMBL/GenBank/DDBJ whole genome shotgun (WGS) entry which is preliminary data.</text>
</comment>
<evidence type="ECO:0000313" key="2">
    <source>
        <dbReference type="EMBL" id="TKW51839.1"/>
    </source>
</evidence>
<gene>
    <name evidence="2" type="ORF">CTA1_9734</name>
</gene>
<evidence type="ECO:0000313" key="3">
    <source>
        <dbReference type="Proteomes" id="UP000310108"/>
    </source>
</evidence>
<feature type="region of interest" description="Disordered" evidence="1">
    <location>
        <begin position="430"/>
        <end position="453"/>
    </location>
</feature>
<organism evidence="2 3">
    <name type="scientific">Colletotrichum tanaceti</name>
    <dbReference type="NCBI Taxonomy" id="1306861"/>
    <lineage>
        <taxon>Eukaryota</taxon>
        <taxon>Fungi</taxon>
        <taxon>Dikarya</taxon>
        <taxon>Ascomycota</taxon>
        <taxon>Pezizomycotina</taxon>
        <taxon>Sordariomycetes</taxon>
        <taxon>Hypocreomycetidae</taxon>
        <taxon>Glomerellales</taxon>
        <taxon>Glomerellaceae</taxon>
        <taxon>Colletotrichum</taxon>
        <taxon>Colletotrichum destructivum species complex</taxon>
    </lineage>
</organism>